<dbReference type="PANTHER" id="PTHR42681">
    <property type="entry name" value="MALONYL-COA-ACYL CARRIER PROTEIN TRANSACYLASE, MITOCHONDRIAL"/>
    <property type="match status" value="1"/>
</dbReference>
<dbReference type="EMBL" id="JTHP01000097">
    <property type="protein sequence ID" value="KJD42675.1"/>
    <property type="molecule type" value="Genomic_DNA"/>
</dbReference>
<comment type="caution">
    <text evidence="6">The sequence shown here is derived from an EMBL/GenBank/DDBJ whole genome shotgun (WGS) entry which is preliminary data.</text>
</comment>
<accession>A0A0D7WU30</accession>
<keyword evidence="7" id="KW-1185">Reference proteome</keyword>
<gene>
    <name evidence="6" type="ORF">QD47_26890</name>
</gene>
<dbReference type="GO" id="GO:0004314">
    <property type="term" value="F:[acyl-carrier-protein] S-malonyltransferase activity"/>
    <property type="evidence" value="ECO:0007669"/>
    <property type="project" value="UniProtKB-EC"/>
</dbReference>
<organism evidence="6 7">
    <name type="scientific">Paenibacillus terrae</name>
    <dbReference type="NCBI Taxonomy" id="159743"/>
    <lineage>
        <taxon>Bacteria</taxon>
        <taxon>Bacillati</taxon>
        <taxon>Bacillota</taxon>
        <taxon>Bacilli</taxon>
        <taxon>Bacillales</taxon>
        <taxon>Paenibacillaceae</taxon>
        <taxon>Paenibacillus</taxon>
    </lineage>
</organism>
<dbReference type="Proteomes" id="UP000032534">
    <property type="component" value="Unassembled WGS sequence"/>
</dbReference>
<keyword evidence="3" id="KW-0012">Acyltransferase</keyword>
<protein>
    <recommendedName>
        <fullName evidence="1">[acyl-carrier-protein] S-malonyltransferase</fullName>
        <ecNumber evidence="1">2.3.1.39</ecNumber>
    </recommendedName>
</protein>
<dbReference type="Gene3D" id="3.30.70.250">
    <property type="entry name" value="Malonyl-CoA ACP transacylase, ACP-binding"/>
    <property type="match status" value="1"/>
</dbReference>
<dbReference type="SMART" id="SM00827">
    <property type="entry name" value="PKS_AT"/>
    <property type="match status" value="1"/>
</dbReference>
<dbReference type="PATRIC" id="fig|159743.3.peg.5983"/>
<dbReference type="SUPFAM" id="SSF55048">
    <property type="entry name" value="Probable ACP-binding domain of malonyl-CoA ACP transacylase"/>
    <property type="match status" value="1"/>
</dbReference>
<proteinExistence type="predicted"/>
<name>A0A0D7WU30_9BACL</name>
<dbReference type="InterPro" id="IPR016035">
    <property type="entry name" value="Acyl_Trfase/lysoPLipase"/>
</dbReference>
<dbReference type="NCBIfam" id="TIGR00128">
    <property type="entry name" value="fabD"/>
    <property type="match status" value="1"/>
</dbReference>
<sequence length="431" mass="47807">MNQIAVVFPGQGSQYSGMGKKWLERTPHASRLFEEANEAIGFDLKKLCIDGSMADLTRTVYTQPTILTIEMIMYSALIEQTGIKPTLLAGHSLGEITALCAAESIAFSDAVRLAYFRGKYMQEAVPQGIGGMSAVKNLSKNEIEKICADVSSEMDTVVPSNYNAKDQIVISGKRSALNEAGNRILQLGGQIIPLQVSAPFHSPLMKPAAVMLSELMKGFSFKAPKHPVLSNVTGRYYGEQSDIVNMLQLQLTSPVLWIECMVRMKEAGISTVIEAGPLNVLSTLLALTYPEMNVFSMDQIEIDALRDKLKTGEAGNINILPQYPSGINTVKSMTNIVSKCIAIAVCTRNRNWNNDEYQRGVIEPYRKVLKIQNELDRTGLEPNMEQMKEALTMLQSVFETKMVPTGERIERYNQLFAETGTRQLFPDIEFK</sequence>
<dbReference type="PANTHER" id="PTHR42681:SF1">
    <property type="entry name" value="MALONYL-COA-ACYL CARRIER PROTEIN TRANSACYLASE, MITOCHONDRIAL"/>
    <property type="match status" value="1"/>
</dbReference>
<dbReference type="SUPFAM" id="SSF52151">
    <property type="entry name" value="FabD/lysophospholipase-like"/>
    <property type="match status" value="1"/>
</dbReference>
<dbReference type="InterPro" id="IPR016036">
    <property type="entry name" value="Malonyl_transacylase_ACP-bd"/>
</dbReference>
<dbReference type="InterPro" id="IPR001227">
    <property type="entry name" value="Ac_transferase_dom_sf"/>
</dbReference>
<dbReference type="RefSeq" id="WP_044649004.1">
    <property type="nucleotide sequence ID" value="NZ_JTHP01000097.1"/>
</dbReference>
<dbReference type="InterPro" id="IPR014043">
    <property type="entry name" value="Acyl_transferase_dom"/>
</dbReference>
<dbReference type="InterPro" id="IPR050858">
    <property type="entry name" value="Mal-CoA-ACP_Trans/PKS_FabD"/>
</dbReference>
<keyword evidence="2" id="KW-0808">Transferase</keyword>
<feature type="domain" description="Malonyl-CoA:ACP transacylase (MAT)" evidence="5">
    <location>
        <begin position="7"/>
        <end position="309"/>
    </location>
</feature>
<evidence type="ECO:0000313" key="7">
    <source>
        <dbReference type="Proteomes" id="UP000032534"/>
    </source>
</evidence>
<evidence type="ECO:0000256" key="2">
    <source>
        <dbReference type="ARBA" id="ARBA00022679"/>
    </source>
</evidence>
<evidence type="ECO:0000256" key="1">
    <source>
        <dbReference type="ARBA" id="ARBA00013258"/>
    </source>
</evidence>
<dbReference type="AlphaFoldDB" id="A0A0D7WU30"/>
<evidence type="ECO:0000259" key="5">
    <source>
        <dbReference type="SMART" id="SM00827"/>
    </source>
</evidence>
<dbReference type="GO" id="GO:0006633">
    <property type="term" value="P:fatty acid biosynthetic process"/>
    <property type="evidence" value="ECO:0007669"/>
    <property type="project" value="TreeGrafter"/>
</dbReference>
<reference evidence="6 7" key="1">
    <citation type="submission" date="2014-11" db="EMBL/GenBank/DDBJ databases">
        <title>Draft Genome Sequences of Paenibacillus polymyxa NRRL B-30509 and Paenibacillus terrae NRRL B-30644, Strains from a Poultry Environment that Produce Tridecaptin A and Paenicidins.</title>
        <authorList>
            <person name="van Belkum M.J."/>
            <person name="Lohans C.T."/>
            <person name="Vederas J.C."/>
        </authorList>
    </citation>
    <scope>NUCLEOTIDE SEQUENCE [LARGE SCALE GENOMIC DNA]</scope>
    <source>
        <strain evidence="6 7">NRRL B-30644</strain>
    </source>
</reference>
<evidence type="ECO:0000313" key="6">
    <source>
        <dbReference type="EMBL" id="KJD42675.1"/>
    </source>
</evidence>
<dbReference type="EC" id="2.3.1.39" evidence="1"/>
<dbReference type="Pfam" id="PF00698">
    <property type="entry name" value="Acyl_transf_1"/>
    <property type="match status" value="1"/>
</dbReference>
<dbReference type="OrthoDB" id="9805460at2"/>
<evidence type="ECO:0000256" key="4">
    <source>
        <dbReference type="ARBA" id="ARBA00048462"/>
    </source>
</evidence>
<comment type="catalytic activity">
    <reaction evidence="4">
        <text>holo-[ACP] + malonyl-CoA = malonyl-[ACP] + CoA</text>
        <dbReference type="Rhea" id="RHEA:41792"/>
        <dbReference type="Rhea" id="RHEA-COMP:9623"/>
        <dbReference type="Rhea" id="RHEA-COMP:9685"/>
        <dbReference type="ChEBI" id="CHEBI:57287"/>
        <dbReference type="ChEBI" id="CHEBI:57384"/>
        <dbReference type="ChEBI" id="CHEBI:64479"/>
        <dbReference type="ChEBI" id="CHEBI:78449"/>
        <dbReference type="EC" id="2.3.1.39"/>
    </reaction>
</comment>
<dbReference type="GO" id="GO:0005829">
    <property type="term" value="C:cytosol"/>
    <property type="evidence" value="ECO:0007669"/>
    <property type="project" value="TreeGrafter"/>
</dbReference>
<dbReference type="Gene3D" id="3.40.366.10">
    <property type="entry name" value="Malonyl-Coenzyme A Acyl Carrier Protein, domain 2"/>
    <property type="match status" value="1"/>
</dbReference>
<evidence type="ECO:0000256" key="3">
    <source>
        <dbReference type="ARBA" id="ARBA00023315"/>
    </source>
</evidence>
<dbReference type="InterPro" id="IPR004410">
    <property type="entry name" value="Malonyl_CoA-ACP_transAc_FabD"/>
</dbReference>